<reference evidence="1" key="1">
    <citation type="submission" date="2021-12" db="EMBL/GenBank/DDBJ databases">
        <authorList>
            <person name="Veyrier F.J."/>
        </authorList>
    </citation>
    <scope>NUCLEOTIDE SEQUENCE</scope>
    <source>
        <strain evidence="1">SAG 1488-6</strain>
    </source>
</reference>
<organism evidence="1 2">
    <name type="scientific">Vitreoscilla stercoraria</name>
    <dbReference type="NCBI Taxonomy" id="61"/>
    <lineage>
        <taxon>Bacteria</taxon>
        <taxon>Pseudomonadati</taxon>
        <taxon>Pseudomonadota</taxon>
        <taxon>Betaproteobacteria</taxon>
        <taxon>Neisseriales</taxon>
        <taxon>Neisseriaceae</taxon>
        <taxon>Vitreoscilla</taxon>
    </lineage>
</organism>
<evidence type="ECO:0000313" key="2">
    <source>
        <dbReference type="Proteomes" id="UP000832034"/>
    </source>
</evidence>
<name>A0ABY4EJP9_VITST</name>
<gene>
    <name evidence="1" type="ORF">LVJ81_06120</name>
</gene>
<evidence type="ECO:0000313" key="1">
    <source>
        <dbReference type="EMBL" id="UOO93597.1"/>
    </source>
</evidence>
<keyword evidence="2" id="KW-1185">Reference proteome</keyword>
<proteinExistence type="predicted"/>
<reference evidence="1" key="2">
    <citation type="journal article" date="2022" name="Res Sq">
        <title>Evolution of multicellular longitudinally dividing oral cavity symbionts (Neisseriaceae).</title>
        <authorList>
            <person name="Nyongesa S."/>
            <person name="Weber P."/>
            <person name="Bernet E."/>
            <person name="Pullido F."/>
            <person name="Nieckarz M."/>
            <person name="Delaby M."/>
            <person name="Nieves C."/>
            <person name="Viehboeck T."/>
            <person name="Krause N."/>
            <person name="Rivera-Millot A."/>
            <person name="Nakamura A."/>
            <person name="Vischer N."/>
            <person name="VanNieuwenhze M."/>
            <person name="Brun Y."/>
            <person name="Cava F."/>
            <person name="Bulgheresi S."/>
            <person name="Veyrier F."/>
        </authorList>
    </citation>
    <scope>NUCLEOTIDE SEQUENCE</scope>
    <source>
        <strain evidence="1">SAG 1488-6</strain>
    </source>
</reference>
<dbReference type="Proteomes" id="UP000832034">
    <property type="component" value="Chromosome"/>
</dbReference>
<sequence>MIKGLLAYLARWLPKATSLKPSRIYCHSYPINRNRHSGVAAAKRLAKKRRKAKKP</sequence>
<protein>
    <submittedName>
        <fullName evidence="1">Uncharacterized protein</fullName>
    </submittedName>
</protein>
<accession>A0ABY4EJP9</accession>
<dbReference type="EMBL" id="CP091512">
    <property type="protein sequence ID" value="UOO93597.1"/>
    <property type="molecule type" value="Genomic_DNA"/>
</dbReference>
<dbReference type="RefSeq" id="WP_019957804.1">
    <property type="nucleotide sequence ID" value="NZ_CP091512.1"/>
</dbReference>